<protein>
    <recommendedName>
        <fullName evidence="4">Large ribosomal subunit protein uL29</fullName>
    </recommendedName>
    <alternativeName>
        <fullName evidence="5">60S ribosomal protein L35</fullName>
    </alternativeName>
</protein>
<dbReference type="GO" id="GO:0003735">
    <property type="term" value="F:structural constituent of ribosome"/>
    <property type="evidence" value="ECO:0007669"/>
    <property type="project" value="InterPro"/>
</dbReference>
<evidence type="ECO:0000256" key="4">
    <source>
        <dbReference type="ARBA" id="ARBA00035204"/>
    </source>
</evidence>
<dbReference type="HAMAP" id="MF_00374">
    <property type="entry name" value="Ribosomal_uL29"/>
    <property type="match status" value="1"/>
</dbReference>
<dbReference type="Gene3D" id="1.10.287.310">
    <property type="match status" value="1"/>
</dbReference>
<evidence type="ECO:0000256" key="2">
    <source>
        <dbReference type="ARBA" id="ARBA00022980"/>
    </source>
</evidence>
<evidence type="ECO:0000256" key="5">
    <source>
        <dbReference type="ARBA" id="ARBA00035334"/>
    </source>
</evidence>
<dbReference type="PROSITE" id="PS00579">
    <property type="entry name" value="RIBOSOMAL_L29"/>
    <property type="match status" value="1"/>
</dbReference>
<name>A0A0P6IGE0_9CRUS</name>
<dbReference type="FunFam" id="6.10.250.3450:FF:000001">
    <property type="entry name" value="60S ribosomal protein L35"/>
    <property type="match status" value="1"/>
</dbReference>
<keyword evidence="3" id="KW-0687">Ribonucleoprotein</keyword>
<dbReference type="GO" id="GO:0003729">
    <property type="term" value="F:mRNA binding"/>
    <property type="evidence" value="ECO:0007669"/>
    <property type="project" value="TreeGrafter"/>
</dbReference>
<dbReference type="PANTHER" id="PTHR45722">
    <property type="entry name" value="60S RIBOSOMAL PROTEIN L35"/>
    <property type="match status" value="1"/>
</dbReference>
<dbReference type="InterPro" id="IPR045059">
    <property type="entry name" value="Ribosomal_uL29_euk"/>
</dbReference>
<dbReference type="InterPro" id="IPR018254">
    <property type="entry name" value="Ribosomal_uL29_CS"/>
</dbReference>
<dbReference type="InterPro" id="IPR036049">
    <property type="entry name" value="Ribosomal_uL29_sf"/>
</dbReference>
<dbReference type="Gene3D" id="6.10.250.3450">
    <property type="match status" value="1"/>
</dbReference>
<dbReference type="NCBIfam" id="TIGR00012">
    <property type="entry name" value="L29"/>
    <property type="match status" value="1"/>
</dbReference>
<dbReference type="SUPFAM" id="SSF46561">
    <property type="entry name" value="Ribosomal protein L29 (L29p)"/>
    <property type="match status" value="1"/>
</dbReference>
<dbReference type="GO" id="GO:0022625">
    <property type="term" value="C:cytosolic large ribosomal subunit"/>
    <property type="evidence" value="ECO:0007669"/>
    <property type="project" value="InterPro"/>
</dbReference>
<reference evidence="6" key="1">
    <citation type="submission" date="2015-10" db="EMBL/GenBank/DDBJ databases">
        <title>EvidentialGene: Evidence-directed Construction of Complete mRNA Transcriptomes without Genomes.</title>
        <authorList>
            <person name="Gilbert D.G."/>
        </authorList>
    </citation>
    <scope>NUCLEOTIDE SEQUENCE</scope>
</reference>
<organism evidence="6">
    <name type="scientific">Daphnia magna</name>
    <dbReference type="NCBI Taxonomy" id="35525"/>
    <lineage>
        <taxon>Eukaryota</taxon>
        <taxon>Metazoa</taxon>
        <taxon>Ecdysozoa</taxon>
        <taxon>Arthropoda</taxon>
        <taxon>Crustacea</taxon>
        <taxon>Branchiopoda</taxon>
        <taxon>Diplostraca</taxon>
        <taxon>Cladocera</taxon>
        <taxon>Anomopoda</taxon>
        <taxon>Daphniidae</taxon>
        <taxon>Daphnia</taxon>
    </lineage>
</organism>
<proteinExistence type="inferred from homology"/>
<dbReference type="GO" id="GO:0000463">
    <property type="term" value="P:maturation of LSU-rRNA from tricistronic rRNA transcript (SSU-rRNA, 5.8S rRNA, LSU-rRNA)"/>
    <property type="evidence" value="ECO:0007669"/>
    <property type="project" value="InterPro"/>
</dbReference>
<dbReference type="OrthoDB" id="528635at2759"/>
<sequence>MVAFKVKAHELRSKTKEELLTQLDDLQQELAQLRVAKVIGGAASKLAKIKVARKSIARVLTVYNQTQKSKLREALGSSKYVPQDLRRKKTRAIRRALTTHEKGLKTLKQQKKEAYFPKRRFALKA</sequence>
<dbReference type="AlphaFoldDB" id="A0A0P6IGE0"/>
<dbReference type="FunFam" id="1.10.287.310:FF:000002">
    <property type="entry name" value="60S ribosomal protein L35"/>
    <property type="match status" value="1"/>
</dbReference>
<evidence type="ECO:0000256" key="3">
    <source>
        <dbReference type="ARBA" id="ARBA00023274"/>
    </source>
</evidence>
<comment type="similarity">
    <text evidence="1">Belongs to the universal ribosomal protein uL29 family.</text>
</comment>
<dbReference type="EMBL" id="GDIQ01031326">
    <property type="protein sequence ID" value="JAN63411.1"/>
    <property type="molecule type" value="Transcribed_RNA"/>
</dbReference>
<evidence type="ECO:0000313" key="6">
    <source>
        <dbReference type="EMBL" id="JAN63411.1"/>
    </source>
</evidence>
<accession>A0A0P6IGE0</accession>
<dbReference type="CDD" id="cd00427">
    <property type="entry name" value="Ribosomal_L29_HIP"/>
    <property type="match status" value="1"/>
</dbReference>
<dbReference type="Pfam" id="PF00831">
    <property type="entry name" value="Ribosomal_L29"/>
    <property type="match status" value="1"/>
</dbReference>
<dbReference type="PANTHER" id="PTHR45722:SF2">
    <property type="entry name" value="LARGE RIBOSOMAL SUBUNIT PROTEIN UL29-RELATED"/>
    <property type="match status" value="1"/>
</dbReference>
<dbReference type="GO" id="GO:0006412">
    <property type="term" value="P:translation"/>
    <property type="evidence" value="ECO:0007669"/>
    <property type="project" value="InterPro"/>
</dbReference>
<dbReference type="InterPro" id="IPR001854">
    <property type="entry name" value="Ribosomal_uL29"/>
</dbReference>
<keyword evidence="2 6" id="KW-0689">Ribosomal protein</keyword>
<evidence type="ECO:0000256" key="1">
    <source>
        <dbReference type="ARBA" id="ARBA00009254"/>
    </source>
</evidence>